<dbReference type="PANTHER" id="PTHR43991">
    <property type="entry name" value="WD REPEAT PROTEIN (AFU_ORTHOLOGUE AFUA_8G05640)-RELATED"/>
    <property type="match status" value="1"/>
</dbReference>
<name>C5DYM8_ZYGRC</name>
<dbReference type="PANTHER" id="PTHR43991:SF9">
    <property type="entry name" value="DUF2415 DOMAIN-CONTAINING PROTEIN"/>
    <property type="match status" value="1"/>
</dbReference>
<dbReference type="Gene3D" id="2.130.10.10">
    <property type="entry name" value="YVTN repeat-like/Quinoprotein amine dehydrogenase"/>
    <property type="match status" value="1"/>
</dbReference>
<feature type="domain" description="DUF2415" evidence="2">
    <location>
        <begin position="394"/>
        <end position="432"/>
    </location>
</feature>
<dbReference type="KEGG" id="zro:ZYRO0F14300g"/>
<dbReference type="FunCoup" id="C5DYM8">
    <property type="interactions" value="58"/>
</dbReference>
<dbReference type="InterPro" id="IPR019417">
    <property type="entry name" value="DUF2415"/>
</dbReference>
<dbReference type="InterPro" id="IPR036322">
    <property type="entry name" value="WD40_repeat_dom_sf"/>
</dbReference>
<dbReference type="EMBL" id="CU928178">
    <property type="protein sequence ID" value="CAR28889.1"/>
    <property type="molecule type" value="Genomic_DNA"/>
</dbReference>
<protein>
    <submittedName>
        <fullName evidence="3">ZYRO0F14300p</fullName>
    </submittedName>
</protein>
<feature type="region of interest" description="Disordered" evidence="1">
    <location>
        <begin position="536"/>
        <end position="604"/>
    </location>
</feature>
<feature type="compositionally biased region" description="Basic and acidic residues" evidence="1">
    <location>
        <begin position="542"/>
        <end position="561"/>
    </location>
</feature>
<dbReference type="Pfam" id="PF10313">
    <property type="entry name" value="DUF2415"/>
    <property type="match status" value="1"/>
</dbReference>
<dbReference type="AlphaFoldDB" id="C5DYM8"/>
<sequence length="730" mass="81055">MTIDGGQNSSDELEDKSLNTGSDKVYQNYMMPGLELYDAKVSINHWQLRDCIRASSRHPGRLFYIYDHSIRSLDTTQAGGPTLFPPRHPHHRHHHKSRLRRNSIGGPRRTASSGCKRKYHAPSQLVTEFNFKPRCFTESGGLVACGGLVGPDDRGFPTNWSRLSQESSHANSLPAPAEPVKLADNSVLADHSNYSNPSIWKGILSLYSEDSGVATSFVLGQFINNCVTLNPRSTKEYDLYSCNNDGHLYQCNVDNRGVELVRRYSDLKFALNNVAISHDGKTMVASGDSNKFAIYRQSELAGQFSLAYDSQPNWGSSVVRAKRIPRFALPDGSGFVDHIYEAAGGDHGFYNCFSENDLQFATLFQNGCCLVYDVRNMDTPLAEITSTRPHSHNGSFRVCKFSYGLDDLLFISEHQGRVHVVDTRNFMNHQVILIPDKLKAEDVSQENSSGISGGIEPGRRNTPVVTAMSPISPSSSVSSLAANARRRHSMAVPPSFNNPEPWLTLATKLPLRLLEPQIVPYPKALNKLTNFILSQQQQQDSSLEHESSGEAPNNRDPETRRRSSFRVRRFSTSSNVSDSDDNADSAQVDHPLETPPSVDNYNYQEGRTGIFSRIQRSEAFNSNNNNNNNNGNSAFDDDGIYDAYADINSDGNTYSLSGAFGTPNISSYAVDSASATNYSDTDFTEENNIAGINWVEDYSGSSLIIGTDYGIMKWNINSWARRSFSSYDFC</sequence>
<evidence type="ECO:0000256" key="1">
    <source>
        <dbReference type="SAM" id="MobiDB-lite"/>
    </source>
</evidence>
<feature type="region of interest" description="Disordered" evidence="1">
    <location>
        <begin position="76"/>
        <end position="118"/>
    </location>
</feature>
<dbReference type="InterPro" id="IPR015943">
    <property type="entry name" value="WD40/YVTN_repeat-like_dom_sf"/>
</dbReference>
<accession>C5DYM8</accession>
<evidence type="ECO:0000313" key="3">
    <source>
        <dbReference type="EMBL" id="CAR28889.1"/>
    </source>
</evidence>
<dbReference type="InParanoid" id="C5DYM8"/>
<feature type="region of interest" description="Disordered" evidence="1">
    <location>
        <begin position="467"/>
        <end position="494"/>
    </location>
</feature>
<organism evidence="3 4">
    <name type="scientific">Zygosaccharomyces rouxii (strain ATCC 2623 / CBS 732 / NBRC 1130 / NCYC 568 / NRRL Y-229)</name>
    <dbReference type="NCBI Taxonomy" id="559307"/>
    <lineage>
        <taxon>Eukaryota</taxon>
        <taxon>Fungi</taxon>
        <taxon>Dikarya</taxon>
        <taxon>Ascomycota</taxon>
        <taxon>Saccharomycotina</taxon>
        <taxon>Saccharomycetes</taxon>
        <taxon>Saccharomycetales</taxon>
        <taxon>Saccharomycetaceae</taxon>
        <taxon>Zygosaccharomyces</taxon>
    </lineage>
</organism>
<dbReference type="HOGENOM" id="CLU_027079_0_0_1"/>
<proteinExistence type="predicted"/>
<gene>
    <name evidence="3" type="ordered locus">ZYRO0F14300g</name>
</gene>
<reference evidence="3 4" key="1">
    <citation type="journal article" date="2009" name="Genome Res.">
        <title>Comparative genomics of protoploid Saccharomycetaceae.</title>
        <authorList>
            <consortium name="The Genolevures Consortium"/>
            <person name="Souciet J.-L."/>
            <person name="Dujon B."/>
            <person name="Gaillardin C."/>
            <person name="Johnston M."/>
            <person name="Baret P.V."/>
            <person name="Cliften P."/>
            <person name="Sherman D.J."/>
            <person name="Weissenbach J."/>
            <person name="Westhof E."/>
            <person name="Wincker P."/>
            <person name="Jubin C."/>
            <person name="Poulain J."/>
            <person name="Barbe V."/>
            <person name="Segurens B."/>
            <person name="Artiguenave F."/>
            <person name="Anthouard V."/>
            <person name="Vacherie B."/>
            <person name="Val M.-E."/>
            <person name="Fulton R.S."/>
            <person name="Minx P."/>
            <person name="Wilson R."/>
            <person name="Durrens P."/>
            <person name="Jean G."/>
            <person name="Marck C."/>
            <person name="Martin T."/>
            <person name="Nikolski M."/>
            <person name="Rolland T."/>
            <person name="Seret M.-L."/>
            <person name="Casaregola S."/>
            <person name="Despons L."/>
            <person name="Fairhead C."/>
            <person name="Fischer G."/>
            <person name="Lafontaine I."/>
            <person name="Leh V."/>
            <person name="Lemaire M."/>
            <person name="de Montigny J."/>
            <person name="Neuveglise C."/>
            <person name="Thierry A."/>
            <person name="Blanc-Lenfle I."/>
            <person name="Bleykasten C."/>
            <person name="Diffels J."/>
            <person name="Fritsch E."/>
            <person name="Frangeul L."/>
            <person name="Goeffon A."/>
            <person name="Jauniaux N."/>
            <person name="Kachouri-Lafond R."/>
            <person name="Payen C."/>
            <person name="Potier S."/>
            <person name="Pribylova L."/>
            <person name="Ozanne C."/>
            <person name="Richard G.-F."/>
            <person name="Sacerdot C."/>
            <person name="Straub M.-L."/>
            <person name="Talla E."/>
        </authorList>
    </citation>
    <scope>NUCLEOTIDE SEQUENCE [LARGE SCALE GENOMIC DNA]</scope>
    <source>
        <strain evidence="3 4">ATCC 2623 / CBS 732 / BCRC 21506 / NBRC 1130 / NCYC 568 / NRRL Y-229</strain>
    </source>
</reference>
<evidence type="ECO:0000313" key="4">
    <source>
        <dbReference type="Proteomes" id="UP000008536"/>
    </source>
</evidence>
<feature type="compositionally biased region" description="Basic residues" evidence="1">
    <location>
        <begin position="87"/>
        <end position="101"/>
    </location>
</feature>
<feature type="compositionally biased region" description="Low complexity" evidence="1">
    <location>
        <begin position="469"/>
        <end position="479"/>
    </location>
</feature>
<dbReference type="SUPFAM" id="SSF50978">
    <property type="entry name" value="WD40 repeat-like"/>
    <property type="match status" value="1"/>
</dbReference>
<keyword evidence="4" id="KW-1185">Reference proteome</keyword>
<evidence type="ECO:0000259" key="2">
    <source>
        <dbReference type="Pfam" id="PF10313"/>
    </source>
</evidence>
<dbReference type="Proteomes" id="UP000008536">
    <property type="component" value="Chromosome F"/>
</dbReference>